<dbReference type="EMBL" id="QOUX01000046">
    <property type="protein sequence ID" value="RXI98422.1"/>
    <property type="molecule type" value="Genomic_DNA"/>
</dbReference>
<comment type="caution">
    <text evidence="1">The sequence shown here is derived from an EMBL/GenBank/DDBJ whole genome shotgun (WGS) entry which is preliminary data.</text>
</comment>
<dbReference type="Proteomes" id="UP000290649">
    <property type="component" value="Unassembled WGS sequence"/>
</dbReference>
<reference evidence="1 2" key="1">
    <citation type="journal article" date="2019" name="Int. J. Syst. Evol. Microbiol.">
        <title>Anaerobacillus alkaliphilus sp. nov., a novel alkaliphilic and moderately halophilic bacterium.</title>
        <authorList>
            <person name="Borsodi A.K."/>
            <person name="Aszalos J.M."/>
            <person name="Bihari P."/>
            <person name="Nagy I."/>
            <person name="Schumann P."/>
            <person name="Sproer C."/>
            <person name="Kovacs A.L."/>
            <person name="Boka K."/>
            <person name="Dobosy P."/>
            <person name="Ovari M."/>
            <person name="Szili-Kovacs T."/>
            <person name="Toth E."/>
        </authorList>
    </citation>
    <scope>NUCLEOTIDE SEQUENCE [LARGE SCALE GENOMIC DNA]</scope>
    <source>
        <strain evidence="1 2">B16-10</strain>
    </source>
</reference>
<accession>A0A4Q0VPL2</accession>
<evidence type="ECO:0000313" key="1">
    <source>
        <dbReference type="EMBL" id="RXI98422.1"/>
    </source>
</evidence>
<evidence type="ECO:0008006" key="3">
    <source>
        <dbReference type="Google" id="ProtNLM"/>
    </source>
</evidence>
<organism evidence="1 2">
    <name type="scientific">Anaerobacillus alkaliphilus</name>
    <dbReference type="NCBI Taxonomy" id="1548597"/>
    <lineage>
        <taxon>Bacteria</taxon>
        <taxon>Bacillati</taxon>
        <taxon>Bacillota</taxon>
        <taxon>Bacilli</taxon>
        <taxon>Bacillales</taxon>
        <taxon>Bacillaceae</taxon>
        <taxon>Anaerobacillus</taxon>
    </lineage>
</organism>
<dbReference type="RefSeq" id="WP_129079779.1">
    <property type="nucleotide sequence ID" value="NZ_QOUX01000046.1"/>
</dbReference>
<gene>
    <name evidence="1" type="ORF">DS745_19040</name>
</gene>
<proteinExistence type="predicted"/>
<dbReference type="AlphaFoldDB" id="A0A4Q0VPL2"/>
<dbReference type="OrthoDB" id="2349072at2"/>
<sequence>MINNERGSALLLVLLMCVVLTVLGLAILGNTLNDAKQTSYREEDIVTIHEAQKSIEEALALIKVTFDYKGEIIPLREHNQITDDFLAPFKVEDFTYNGSPSSYVIYIPEDTPFDRNRDFSREFVILTRAKNSNGRIVEFSQKVYLSAIPSFLYYAIGSSKTLNFNGASTILGHVYARNSLVIRDVADYIYSGPQSIDTAFPYIKGEVVIDQPNKKFVFKNNEYLLTPTTAAYYNAESESQIEIGEIDFFNDVDVEKTFVDKYNDIALTNLQHPDHIPYTNPTGGFEEFTITIENAEDVNFNQLIEDNCNLYNKCSLIINIEDGDSYTLGKDLTVPMGHWVVINGDLLIQPDDPSNGLTVDGNLLVNGNVTIIGQNLKFDSTIFARGKAFIYSANIQKKDETQHSLILFSNNGLEVTRINEFDQYTSENEINAFLYTASDATLYGVGSKVKINGGIFAEGDLFVNAVRGEVEKNSSTIEYLPGQIDQKSLGKETSRFYVNHTPEILTPAYSSSKAYNGLPRTTSFNILLDRREFNRK</sequence>
<protein>
    <recommendedName>
        <fullName evidence="3">Type 4 fimbrial biogenesis protein PilX N-terminal domain-containing protein</fullName>
    </recommendedName>
</protein>
<keyword evidence="2" id="KW-1185">Reference proteome</keyword>
<evidence type="ECO:0000313" key="2">
    <source>
        <dbReference type="Proteomes" id="UP000290649"/>
    </source>
</evidence>
<name>A0A4Q0VPL2_9BACI</name>